<evidence type="ECO:0000313" key="3">
    <source>
        <dbReference type="EMBL" id="KAJ8928602.1"/>
    </source>
</evidence>
<sequence length="196" mass="22586">MLYSRLYLFDKAFLRDFEVLTSSRIRPNTNFWTSIILVSALKYLDNVDIPKKRLANSSSLNLFYFSGITDSILFFIHYLLRKGRLVQWYAQTDLRVICRYGIVVSTIGLLSLGYFTTIQIMYKKPMLPIPDSSVIAIVWSLVALRSGLFLMYYSICYQRTDDTRLLTEEDQNNITAEEESSPITASISASIENDQP</sequence>
<evidence type="ECO:0000256" key="1">
    <source>
        <dbReference type="SAM" id="MobiDB-lite"/>
    </source>
</evidence>
<feature type="transmembrane region" description="Helical" evidence="2">
    <location>
        <begin position="100"/>
        <end position="122"/>
    </location>
</feature>
<proteinExistence type="predicted"/>
<accession>A0AAV8WR06</accession>
<keyword evidence="4" id="KW-1185">Reference proteome</keyword>
<evidence type="ECO:0000256" key="2">
    <source>
        <dbReference type="SAM" id="Phobius"/>
    </source>
</evidence>
<name>A0AAV8WR06_9CUCU</name>
<keyword evidence="2" id="KW-0812">Transmembrane</keyword>
<dbReference type="AlphaFoldDB" id="A0AAV8WR06"/>
<evidence type="ECO:0000313" key="4">
    <source>
        <dbReference type="Proteomes" id="UP001162156"/>
    </source>
</evidence>
<keyword evidence="2" id="KW-1133">Transmembrane helix</keyword>
<comment type="caution">
    <text evidence="3">The sequence shown here is derived from an EMBL/GenBank/DDBJ whole genome shotgun (WGS) entry which is preliminary data.</text>
</comment>
<protein>
    <submittedName>
        <fullName evidence="3">Uncharacterized protein</fullName>
    </submittedName>
</protein>
<keyword evidence="2" id="KW-0472">Membrane</keyword>
<feature type="transmembrane region" description="Helical" evidence="2">
    <location>
        <begin position="134"/>
        <end position="155"/>
    </location>
</feature>
<feature type="region of interest" description="Disordered" evidence="1">
    <location>
        <begin position="174"/>
        <end position="196"/>
    </location>
</feature>
<reference evidence="3" key="1">
    <citation type="journal article" date="2023" name="Insect Mol. Biol.">
        <title>Genome sequencing provides insights into the evolution of gene families encoding plant cell wall-degrading enzymes in longhorned beetles.</title>
        <authorList>
            <person name="Shin N.R."/>
            <person name="Okamura Y."/>
            <person name="Kirsch R."/>
            <person name="Pauchet Y."/>
        </authorList>
    </citation>
    <scope>NUCLEOTIDE SEQUENCE</scope>
    <source>
        <strain evidence="3">RBIC_L_NR</strain>
    </source>
</reference>
<dbReference type="EMBL" id="JANEYF010005321">
    <property type="protein sequence ID" value="KAJ8928602.1"/>
    <property type="molecule type" value="Genomic_DNA"/>
</dbReference>
<dbReference type="Proteomes" id="UP001162156">
    <property type="component" value="Unassembled WGS sequence"/>
</dbReference>
<organism evidence="3 4">
    <name type="scientific">Rhamnusium bicolor</name>
    <dbReference type="NCBI Taxonomy" id="1586634"/>
    <lineage>
        <taxon>Eukaryota</taxon>
        <taxon>Metazoa</taxon>
        <taxon>Ecdysozoa</taxon>
        <taxon>Arthropoda</taxon>
        <taxon>Hexapoda</taxon>
        <taxon>Insecta</taxon>
        <taxon>Pterygota</taxon>
        <taxon>Neoptera</taxon>
        <taxon>Endopterygota</taxon>
        <taxon>Coleoptera</taxon>
        <taxon>Polyphaga</taxon>
        <taxon>Cucujiformia</taxon>
        <taxon>Chrysomeloidea</taxon>
        <taxon>Cerambycidae</taxon>
        <taxon>Lepturinae</taxon>
        <taxon>Rhagiini</taxon>
        <taxon>Rhamnusium</taxon>
    </lineage>
</organism>
<feature type="compositionally biased region" description="Low complexity" evidence="1">
    <location>
        <begin position="181"/>
        <end position="196"/>
    </location>
</feature>
<feature type="transmembrane region" description="Helical" evidence="2">
    <location>
        <begin position="62"/>
        <end position="80"/>
    </location>
</feature>
<gene>
    <name evidence="3" type="ORF">NQ314_018809</name>
</gene>